<reference evidence="1" key="1">
    <citation type="submission" date="2021-03" db="EMBL/GenBank/DDBJ databases">
        <title>Draft genome sequence of rust myrtle Austropuccinia psidii MF-1, a brazilian biotype.</title>
        <authorList>
            <person name="Quecine M.C."/>
            <person name="Pachon D.M.R."/>
            <person name="Bonatelli M.L."/>
            <person name="Correr F.H."/>
            <person name="Franceschini L.M."/>
            <person name="Leite T.F."/>
            <person name="Margarido G.R.A."/>
            <person name="Almeida C.A."/>
            <person name="Ferrarezi J.A."/>
            <person name="Labate C.A."/>
        </authorList>
    </citation>
    <scope>NUCLEOTIDE SEQUENCE</scope>
    <source>
        <strain evidence="1">MF-1</strain>
    </source>
</reference>
<evidence type="ECO:0000313" key="1">
    <source>
        <dbReference type="EMBL" id="MBW0493326.1"/>
    </source>
</evidence>
<accession>A0A9Q3D3M0</accession>
<proteinExistence type="predicted"/>
<organism evidence="1 2">
    <name type="scientific">Austropuccinia psidii MF-1</name>
    <dbReference type="NCBI Taxonomy" id="1389203"/>
    <lineage>
        <taxon>Eukaryota</taxon>
        <taxon>Fungi</taxon>
        <taxon>Dikarya</taxon>
        <taxon>Basidiomycota</taxon>
        <taxon>Pucciniomycotina</taxon>
        <taxon>Pucciniomycetes</taxon>
        <taxon>Pucciniales</taxon>
        <taxon>Sphaerophragmiaceae</taxon>
        <taxon>Austropuccinia</taxon>
    </lineage>
</organism>
<dbReference type="AlphaFoldDB" id="A0A9Q3D3M0"/>
<keyword evidence="2" id="KW-1185">Reference proteome</keyword>
<evidence type="ECO:0000313" key="2">
    <source>
        <dbReference type="Proteomes" id="UP000765509"/>
    </source>
</evidence>
<comment type="caution">
    <text evidence="1">The sequence shown here is derived from an EMBL/GenBank/DDBJ whole genome shotgun (WGS) entry which is preliminary data.</text>
</comment>
<name>A0A9Q3D3M0_9BASI</name>
<dbReference type="Proteomes" id="UP000765509">
    <property type="component" value="Unassembled WGS sequence"/>
</dbReference>
<gene>
    <name evidence="1" type="ORF">O181_033041</name>
</gene>
<sequence>MLDKGWNPRLQEDTFRKDLIYIHPTDSSFKIILDKVKHHAKQIMNDDLEYAKHKWDKSHKISDFKVGDLAPLSTFNCNDIKGQKKLEYSCLGPFVIFALNATNAVKVELSGEL</sequence>
<dbReference type="EMBL" id="AVOT02012017">
    <property type="protein sequence ID" value="MBW0493326.1"/>
    <property type="molecule type" value="Genomic_DNA"/>
</dbReference>
<protein>
    <submittedName>
        <fullName evidence="1">Uncharacterized protein</fullName>
    </submittedName>
</protein>